<evidence type="ECO:0000256" key="3">
    <source>
        <dbReference type="ARBA" id="ARBA00023163"/>
    </source>
</evidence>
<dbReference type="InterPro" id="IPR011008">
    <property type="entry name" value="Dimeric_a/b-barrel"/>
</dbReference>
<keyword evidence="2" id="KW-0238">DNA-binding</keyword>
<dbReference type="InterPro" id="IPR019887">
    <property type="entry name" value="Tscrpt_reg_AsnC/Lrp_C"/>
</dbReference>
<evidence type="ECO:0000313" key="5">
    <source>
        <dbReference type="EMBL" id="GAA1696988.1"/>
    </source>
</evidence>
<keyword evidence="3" id="KW-0804">Transcription</keyword>
<dbReference type="InterPro" id="IPR019885">
    <property type="entry name" value="Tscrpt_reg_HTH_AsnC-type_CS"/>
</dbReference>
<dbReference type="CDD" id="cd00090">
    <property type="entry name" value="HTH_ARSR"/>
    <property type="match status" value="1"/>
</dbReference>
<evidence type="ECO:0000313" key="6">
    <source>
        <dbReference type="Proteomes" id="UP001500618"/>
    </source>
</evidence>
<dbReference type="PROSITE" id="PS00519">
    <property type="entry name" value="HTH_ASNC_1"/>
    <property type="match status" value="1"/>
</dbReference>
<sequence>MTLQPNRPLDDVDWHILRELQEDGRLSYNQLARRVNLSSPAVAERVRRLEETGVITGYQARLDPARAGVPLAAFIQIRCTHGRCLLKTGKAADFPEIVEIHKLSGDACAMLKVRAASLRHFEGFQEQLGEHGELRTYIVLSTQYERHTLDQPAADARPVTEPEGWG</sequence>
<evidence type="ECO:0000256" key="2">
    <source>
        <dbReference type="ARBA" id="ARBA00023125"/>
    </source>
</evidence>
<dbReference type="PANTHER" id="PTHR30154:SF53">
    <property type="entry name" value="HTH-TYPE TRANSCRIPTIONAL REGULATOR LRPC"/>
    <property type="match status" value="1"/>
</dbReference>
<dbReference type="InterPro" id="IPR036390">
    <property type="entry name" value="WH_DNA-bd_sf"/>
</dbReference>
<dbReference type="PRINTS" id="PR00033">
    <property type="entry name" value="HTHASNC"/>
</dbReference>
<dbReference type="InterPro" id="IPR036388">
    <property type="entry name" value="WH-like_DNA-bd_sf"/>
</dbReference>
<reference evidence="6" key="1">
    <citation type="journal article" date="2019" name="Int. J. Syst. Evol. Microbiol.">
        <title>The Global Catalogue of Microorganisms (GCM) 10K type strain sequencing project: providing services to taxonomists for standard genome sequencing and annotation.</title>
        <authorList>
            <consortium name="The Broad Institute Genomics Platform"/>
            <consortium name="The Broad Institute Genome Sequencing Center for Infectious Disease"/>
            <person name="Wu L."/>
            <person name="Ma J."/>
        </authorList>
    </citation>
    <scope>NUCLEOTIDE SEQUENCE [LARGE SCALE GENOMIC DNA]</scope>
    <source>
        <strain evidence="6">JCM 14718</strain>
    </source>
</reference>
<dbReference type="InterPro" id="IPR000485">
    <property type="entry name" value="AsnC-type_HTH_dom"/>
</dbReference>
<dbReference type="RefSeq" id="WP_163566736.1">
    <property type="nucleotide sequence ID" value="NZ_BAAANY010000020.1"/>
</dbReference>
<keyword evidence="6" id="KW-1185">Reference proteome</keyword>
<accession>A0ABP4U3V4</accession>
<dbReference type="PROSITE" id="PS50956">
    <property type="entry name" value="HTH_ASNC_2"/>
    <property type="match status" value="1"/>
</dbReference>
<dbReference type="Pfam" id="PF01037">
    <property type="entry name" value="AsnC_trans_reg"/>
    <property type="match status" value="1"/>
</dbReference>
<dbReference type="PANTHER" id="PTHR30154">
    <property type="entry name" value="LEUCINE-RESPONSIVE REGULATORY PROTEIN"/>
    <property type="match status" value="1"/>
</dbReference>
<dbReference type="SMART" id="SM00344">
    <property type="entry name" value="HTH_ASNC"/>
    <property type="match status" value="1"/>
</dbReference>
<protein>
    <submittedName>
        <fullName evidence="5">Lrp/AsnC family transcriptional regulator</fullName>
    </submittedName>
</protein>
<evidence type="ECO:0000259" key="4">
    <source>
        <dbReference type="PROSITE" id="PS50956"/>
    </source>
</evidence>
<comment type="caution">
    <text evidence="5">The sequence shown here is derived from an EMBL/GenBank/DDBJ whole genome shotgun (WGS) entry which is preliminary data.</text>
</comment>
<gene>
    <name evidence="5" type="ORF">GCM10009765_52890</name>
</gene>
<dbReference type="Proteomes" id="UP001500618">
    <property type="component" value="Unassembled WGS sequence"/>
</dbReference>
<dbReference type="InterPro" id="IPR019888">
    <property type="entry name" value="Tscrpt_reg_AsnC-like"/>
</dbReference>
<dbReference type="Gene3D" id="3.30.70.920">
    <property type="match status" value="1"/>
</dbReference>
<proteinExistence type="predicted"/>
<dbReference type="SUPFAM" id="SSF46785">
    <property type="entry name" value="Winged helix' DNA-binding domain"/>
    <property type="match status" value="1"/>
</dbReference>
<dbReference type="Gene3D" id="1.10.10.10">
    <property type="entry name" value="Winged helix-like DNA-binding domain superfamily/Winged helix DNA-binding domain"/>
    <property type="match status" value="1"/>
</dbReference>
<organism evidence="5 6">
    <name type="scientific">Fodinicola feengrottensis</name>
    <dbReference type="NCBI Taxonomy" id="435914"/>
    <lineage>
        <taxon>Bacteria</taxon>
        <taxon>Bacillati</taxon>
        <taxon>Actinomycetota</taxon>
        <taxon>Actinomycetes</taxon>
        <taxon>Mycobacteriales</taxon>
        <taxon>Fodinicola</taxon>
    </lineage>
</organism>
<dbReference type="Pfam" id="PF13412">
    <property type="entry name" value="HTH_24"/>
    <property type="match status" value="1"/>
</dbReference>
<evidence type="ECO:0000256" key="1">
    <source>
        <dbReference type="ARBA" id="ARBA00023015"/>
    </source>
</evidence>
<feature type="domain" description="HTH asnC-type" evidence="4">
    <location>
        <begin position="9"/>
        <end position="70"/>
    </location>
</feature>
<dbReference type="InterPro" id="IPR011991">
    <property type="entry name" value="ArsR-like_HTH"/>
</dbReference>
<keyword evidence="1" id="KW-0805">Transcription regulation</keyword>
<dbReference type="SUPFAM" id="SSF54909">
    <property type="entry name" value="Dimeric alpha+beta barrel"/>
    <property type="match status" value="1"/>
</dbReference>
<dbReference type="EMBL" id="BAAANY010000020">
    <property type="protein sequence ID" value="GAA1696988.1"/>
    <property type="molecule type" value="Genomic_DNA"/>
</dbReference>
<name>A0ABP4U3V4_9ACTN</name>